<dbReference type="GO" id="GO:0000435">
    <property type="term" value="P:positive regulation of transcription from RNA polymerase II promoter by galactose"/>
    <property type="evidence" value="ECO:0007669"/>
    <property type="project" value="TreeGrafter"/>
</dbReference>
<proteinExistence type="predicted"/>
<name>A0A9P8S261_9HYPO</name>
<dbReference type="CDD" id="cd00067">
    <property type="entry name" value="GAL4"/>
    <property type="match status" value="1"/>
</dbReference>
<dbReference type="AlphaFoldDB" id="A0A9P8S261"/>
<accession>A0A9P8S261</accession>
<dbReference type="InterPro" id="IPR001138">
    <property type="entry name" value="Zn2Cys6_DnaBD"/>
</dbReference>
<evidence type="ECO:0000256" key="3">
    <source>
        <dbReference type="ARBA" id="ARBA00023125"/>
    </source>
</evidence>
<sequence>MNRRETSRPQRKRSRYKQRRRVNFRVAVCGMAPDNEHGHQPSKRRKVRESCKICRAKKTRCDGQRPVCSPCVAKGAACEYDDMTVPVSSNTLADIEARLQHLERQSAAPWQSPRNAAEDQGRENDSTFADNPTTQFLSDMTQVASLQSSASLDHASIQRRSGACLVETDTSSMVVPRRATADDLIDCYERFVYPLFPILHLPSFGASYMCLWEPERPGPWETLAMEATFYATLNIVFALGCINNSNVEPHLKLRTAESFYRRARTLMPLDALDSPSLEVVQYLLLTTHYLSFTKYSHRCGNTLAVAIRVSQTLGLHVDKESSSKSQLRREMSRRVWHLCITMERLLSSLFGWRALTQLDGKVPLPSAIDDEYLLEDGDGVQPPARPSLLDSFIATIKIFDVFHRAPDINDGYFARALCLPELAQVLQLNEELDQIDASLPAHLRSDNHDKPSTRRGRALSLQAVAVKIRILHTRLVLLRPNMLATARRTILAPAFDAPPSRAEATLGIEVSTICVQAALSAIDLLHENLQSCCRIFSSTAVYVTLSAATVIIASTLVPELGVSLEDGAGPHGQAVANAFQVLDEHRWQIEGAPRARGQLGRFLETVNKEKRRQSGVDHDLSAILGPNATDVEFGAEGTFDEIDFSNPLWNFQLWDLV</sequence>
<dbReference type="GO" id="GO:0006351">
    <property type="term" value="P:DNA-templated transcription"/>
    <property type="evidence" value="ECO:0007669"/>
    <property type="project" value="InterPro"/>
</dbReference>
<evidence type="ECO:0000313" key="8">
    <source>
        <dbReference type="EMBL" id="KAH0591691.1"/>
    </source>
</evidence>
<evidence type="ECO:0000259" key="7">
    <source>
        <dbReference type="PROSITE" id="PS50048"/>
    </source>
</evidence>
<dbReference type="CDD" id="cd12148">
    <property type="entry name" value="fungal_TF_MHR"/>
    <property type="match status" value="1"/>
</dbReference>
<dbReference type="GO" id="GO:0000981">
    <property type="term" value="F:DNA-binding transcription factor activity, RNA polymerase II-specific"/>
    <property type="evidence" value="ECO:0007669"/>
    <property type="project" value="InterPro"/>
</dbReference>
<gene>
    <name evidence="8" type="ORF">MHUMG1_10574</name>
</gene>
<keyword evidence="3" id="KW-0238">DNA-binding</keyword>
<dbReference type="GO" id="GO:0000978">
    <property type="term" value="F:RNA polymerase II cis-regulatory region sequence-specific DNA binding"/>
    <property type="evidence" value="ECO:0007669"/>
    <property type="project" value="TreeGrafter"/>
</dbReference>
<dbReference type="Pfam" id="PF00172">
    <property type="entry name" value="Zn_clus"/>
    <property type="match status" value="1"/>
</dbReference>
<evidence type="ECO:0000256" key="4">
    <source>
        <dbReference type="ARBA" id="ARBA00023163"/>
    </source>
</evidence>
<dbReference type="Proteomes" id="UP000764110">
    <property type="component" value="Unassembled WGS sequence"/>
</dbReference>
<keyword evidence="9" id="KW-1185">Reference proteome</keyword>
<dbReference type="PANTHER" id="PTHR47424:SF3">
    <property type="entry name" value="REGULATORY PROTEIN GAL4"/>
    <property type="match status" value="1"/>
</dbReference>
<keyword evidence="1" id="KW-0479">Metal-binding</keyword>
<feature type="region of interest" description="Disordered" evidence="6">
    <location>
        <begin position="104"/>
        <end position="133"/>
    </location>
</feature>
<dbReference type="InterPro" id="IPR051127">
    <property type="entry name" value="Fungal_SecMet_Regulators"/>
</dbReference>
<dbReference type="SMART" id="SM00066">
    <property type="entry name" value="GAL4"/>
    <property type="match status" value="1"/>
</dbReference>
<comment type="caution">
    <text evidence="8">The sequence shown here is derived from an EMBL/GenBank/DDBJ whole genome shotgun (WGS) entry which is preliminary data.</text>
</comment>
<dbReference type="GO" id="GO:0005634">
    <property type="term" value="C:nucleus"/>
    <property type="evidence" value="ECO:0007669"/>
    <property type="project" value="TreeGrafter"/>
</dbReference>
<evidence type="ECO:0000256" key="1">
    <source>
        <dbReference type="ARBA" id="ARBA00022723"/>
    </source>
</evidence>
<reference evidence="8 9" key="1">
    <citation type="submission" date="2020-07" db="EMBL/GenBank/DDBJ databases">
        <title>Metarhizium humberi genome.</title>
        <authorList>
            <person name="Lysoe E."/>
        </authorList>
    </citation>
    <scope>NUCLEOTIDE SEQUENCE [LARGE SCALE GENOMIC DNA]</scope>
    <source>
        <strain evidence="8 9">ESALQ1638</strain>
    </source>
</reference>
<evidence type="ECO:0000256" key="5">
    <source>
        <dbReference type="ARBA" id="ARBA00023242"/>
    </source>
</evidence>
<evidence type="ECO:0000256" key="6">
    <source>
        <dbReference type="SAM" id="MobiDB-lite"/>
    </source>
</evidence>
<dbReference type="InterPro" id="IPR007219">
    <property type="entry name" value="XnlR_reg_dom"/>
</dbReference>
<dbReference type="PROSITE" id="PS50048">
    <property type="entry name" value="ZN2_CY6_FUNGAL_2"/>
    <property type="match status" value="1"/>
</dbReference>
<keyword evidence="4" id="KW-0804">Transcription</keyword>
<dbReference type="PROSITE" id="PS00463">
    <property type="entry name" value="ZN2_CY6_FUNGAL_1"/>
    <property type="match status" value="1"/>
</dbReference>
<dbReference type="PANTHER" id="PTHR47424">
    <property type="entry name" value="REGULATORY PROTEIN GAL4"/>
    <property type="match status" value="1"/>
</dbReference>
<feature type="compositionally biased region" description="Basic and acidic residues" evidence="6">
    <location>
        <begin position="116"/>
        <end position="125"/>
    </location>
</feature>
<dbReference type="SMART" id="SM00906">
    <property type="entry name" value="Fungal_trans"/>
    <property type="match status" value="1"/>
</dbReference>
<dbReference type="PRINTS" id="PR00755">
    <property type="entry name" value="AFLATOXINBRP"/>
</dbReference>
<organism evidence="8 9">
    <name type="scientific">Metarhizium humberi</name>
    <dbReference type="NCBI Taxonomy" id="2596975"/>
    <lineage>
        <taxon>Eukaryota</taxon>
        <taxon>Fungi</taxon>
        <taxon>Dikarya</taxon>
        <taxon>Ascomycota</taxon>
        <taxon>Pezizomycotina</taxon>
        <taxon>Sordariomycetes</taxon>
        <taxon>Hypocreomycetidae</taxon>
        <taxon>Hypocreales</taxon>
        <taxon>Clavicipitaceae</taxon>
        <taxon>Metarhizium</taxon>
    </lineage>
</organism>
<dbReference type="GO" id="GO:0008270">
    <property type="term" value="F:zinc ion binding"/>
    <property type="evidence" value="ECO:0007669"/>
    <property type="project" value="InterPro"/>
</dbReference>
<keyword evidence="2" id="KW-0805">Transcription regulation</keyword>
<dbReference type="EMBL" id="JACEFI010000054">
    <property type="protein sequence ID" value="KAH0591691.1"/>
    <property type="molecule type" value="Genomic_DNA"/>
</dbReference>
<feature type="domain" description="Zn(2)-C6 fungal-type" evidence="7">
    <location>
        <begin position="50"/>
        <end position="80"/>
    </location>
</feature>
<dbReference type="SUPFAM" id="SSF57701">
    <property type="entry name" value="Zn2/Cys6 DNA-binding domain"/>
    <property type="match status" value="1"/>
</dbReference>
<dbReference type="Gene3D" id="4.10.240.10">
    <property type="entry name" value="Zn(2)-C6 fungal-type DNA-binding domain"/>
    <property type="match status" value="1"/>
</dbReference>
<keyword evidence="5" id="KW-0539">Nucleus</keyword>
<evidence type="ECO:0000313" key="9">
    <source>
        <dbReference type="Proteomes" id="UP000764110"/>
    </source>
</evidence>
<dbReference type="InterPro" id="IPR036864">
    <property type="entry name" value="Zn2-C6_fun-type_DNA-bd_sf"/>
</dbReference>
<dbReference type="Pfam" id="PF04082">
    <property type="entry name" value="Fungal_trans"/>
    <property type="match status" value="1"/>
</dbReference>
<evidence type="ECO:0000256" key="2">
    <source>
        <dbReference type="ARBA" id="ARBA00023015"/>
    </source>
</evidence>
<protein>
    <recommendedName>
        <fullName evidence="7">Zn(2)-C6 fungal-type domain-containing protein</fullName>
    </recommendedName>
</protein>